<feature type="transmembrane region" description="Helical" evidence="1">
    <location>
        <begin position="72"/>
        <end position="90"/>
    </location>
</feature>
<evidence type="ECO:0000313" key="2">
    <source>
        <dbReference type="EMBL" id="MFB9150546.1"/>
    </source>
</evidence>
<gene>
    <name evidence="2" type="ORF">ACFFU4_12385</name>
</gene>
<feature type="transmembrane region" description="Helical" evidence="1">
    <location>
        <begin position="96"/>
        <end position="114"/>
    </location>
</feature>
<name>A0ABV5I1I6_9RHOB</name>
<evidence type="ECO:0000313" key="3">
    <source>
        <dbReference type="Proteomes" id="UP001589670"/>
    </source>
</evidence>
<comment type="caution">
    <text evidence="2">The sequence shown here is derived from an EMBL/GenBank/DDBJ whole genome shotgun (WGS) entry which is preliminary data.</text>
</comment>
<keyword evidence="1" id="KW-0472">Membrane</keyword>
<protein>
    <recommendedName>
        <fullName evidence="4">DoxX</fullName>
    </recommendedName>
</protein>
<sequence>MRQAFIQVAALTARLWLAVFFGFHAIEDMAPEAIGVLAADIGTDHHALDLLASVFFTLVALWLALGIYSRIIAIIGMVVIGAEILLFGNSLLQTPLVLAVLATLVLSIAGGGRLRLHAGGWRLRDCL</sequence>
<dbReference type="RefSeq" id="WP_377070082.1">
    <property type="nucleotide sequence ID" value="NZ_JBHMEC010000017.1"/>
</dbReference>
<reference evidence="2 3" key="1">
    <citation type="submission" date="2024-09" db="EMBL/GenBank/DDBJ databases">
        <authorList>
            <person name="Sun Q."/>
            <person name="Mori K."/>
        </authorList>
    </citation>
    <scope>NUCLEOTIDE SEQUENCE [LARGE SCALE GENOMIC DNA]</scope>
    <source>
        <strain evidence="2 3">CECT 9424</strain>
    </source>
</reference>
<evidence type="ECO:0008006" key="4">
    <source>
        <dbReference type="Google" id="ProtNLM"/>
    </source>
</evidence>
<keyword evidence="1" id="KW-0812">Transmembrane</keyword>
<dbReference type="Proteomes" id="UP001589670">
    <property type="component" value="Unassembled WGS sequence"/>
</dbReference>
<keyword evidence="1" id="KW-1133">Transmembrane helix</keyword>
<keyword evidence="3" id="KW-1185">Reference proteome</keyword>
<evidence type="ECO:0000256" key="1">
    <source>
        <dbReference type="SAM" id="Phobius"/>
    </source>
</evidence>
<organism evidence="2 3">
    <name type="scientific">Roseovarius ramblicola</name>
    <dbReference type="NCBI Taxonomy" id="2022336"/>
    <lineage>
        <taxon>Bacteria</taxon>
        <taxon>Pseudomonadati</taxon>
        <taxon>Pseudomonadota</taxon>
        <taxon>Alphaproteobacteria</taxon>
        <taxon>Rhodobacterales</taxon>
        <taxon>Roseobacteraceae</taxon>
        <taxon>Roseovarius</taxon>
    </lineage>
</organism>
<accession>A0ABV5I1I6</accession>
<proteinExistence type="predicted"/>
<feature type="transmembrane region" description="Helical" evidence="1">
    <location>
        <begin position="48"/>
        <end position="65"/>
    </location>
</feature>
<dbReference type="EMBL" id="JBHMEC010000017">
    <property type="protein sequence ID" value="MFB9150546.1"/>
    <property type="molecule type" value="Genomic_DNA"/>
</dbReference>